<dbReference type="GO" id="GO:0033818">
    <property type="term" value="F:beta-ketoacyl-acyl-carrier-protein synthase III activity"/>
    <property type="evidence" value="ECO:0007669"/>
    <property type="project" value="UniProtKB-UniRule"/>
</dbReference>
<evidence type="ECO:0000313" key="13">
    <source>
        <dbReference type="Proteomes" id="UP000824124"/>
    </source>
</evidence>
<comment type="subunit">
    <text evidence="9">Homodimer.</text>
</comment>
<feature type="domain" description="Beta-ketoacyl-[acyl-carrier-protein] synthase III C-terminal" evidence="10">
    <location>
        <begin position="241"/>
        <end position="330"/>
    </location>
</feature>
<comment type="function">
    <text evidence="9">Catalyzes the condensation reaction of fatty acid synthesis by the addition to an acyl acceptor of two carbons from malonyl-ACP. Catalyzes the first condensation reaction which initiates fatty acid synthesis and may therefore play a role in governing the total rate of fatty acid production. Possesses both acetoacetyl-ACP synthase and acetyl transacylase activities. Its substrate specificity determines the biosynthesis of branched-chain and/or straight-chain of fatty acids.</text>
</comment>
<evidence type="ECO:0000256" key="3">
    <source>
        <dbReference type="ARBA" id="ARBA00022516"/>
    </source>
</evidence>
<dbReference type="Pfam" id="PF08545">
    <property type="entry name" value="ACP_syn_III"/>
    <property type="match status" value="1"/>
</dbReference>
<protein>
    <recommendedName>
        <fullName evidence="9">Beta-ketoacyl-[acyl-carrier-protein] synthase III</fullName>
        <shortName evidence="9">Beta-ketoacyl-ACP synthase III</shortName>
        <shortName evidence="9">KAS III</shortName>
        <ecNumber evidence="9">2.3.1.180</ecNumber>
    </recommendedName>
    <alternativeName>
        <fullName evidence="9">3-oxoacyl-[acyl-carrier-protein] synthase 3</fullName>
    </alternativeName>
    <alternativeName>
        <fullName evidence="9">3-oxoacyl-[acyl-carrier-protein] synthase III</fullName>
    </alternativeName>
</protein>
<feature type="region of interest" description="ACP-binding" evidence="9">
    <location>
        <begin position="258"/>
        <end position="262"/>
    </location>
</feature>
<dbReference type="EMBL" id="DVMH01000008">
    <property type="protein sequence ID" value="HIU09843.1"/>
    <property type="molecule type" value="Genomic_DNA"/>
</dbReference>
<feature type="domain" description="Beta-ketoacyl-[acyl-carrier-protein] synthase III N-terminal" evidence="11">
    <location>
        <begin position="119"/>
        <end position="181"/>
    </location>
</feature>
<comment type="caution">
    <text evidence="12">The sequence shown here is derived from an EMBL/GenBank/DDBJ whole genome shotgun (WGS) entry which is preliminary data.</text>
</comment>
<comment type="similarity">
    <text evidence="1 9">Belongs to the thiolase-like superfamily. FabH family.</text>
</comment>
<feature type="active site" evidence="9">
    <location>
        <position position="257"/>
    </location>
</feature>
<keyword evidence="9" id="KW-0511">Multifunctional enzyme</keyword>
<dbReference type="EC" id="2.3.1.180" evidence="9"/>
<comment type="subcellular location">
    <subcellularLocation>
        <location evidence="9">Cytoplasm</location>
    </subcellularLocation>
</comment>
<keyword evidence="5 9" id="KW-0276">Fatty acid metabolism</keyword>
<reference evidence="12" key="2">
    <citation type="journal article" date="2021" name="PeerJ">
        <title>Extensive microbial diversity within the chicken gut microbiome revealed by metagenomics and culture.</title>
        <authorList>
            <person name="Gilroy R."/>
            <person name="Ravi A."/>
            <person name="Getino M."/>
            <person name="Pursley I."/>
            <person name="Horton D.L."/>
            <person name="Alikhan N.F."/>
            <person name="Baker D."/>
            <person name="Gharbi K."/>
            <person name="Hall N."/>
            <person name="Watson M."/>
            <person name="Adriaenssens E.M."/>
            <person name="Foster-Nyarko E."/>
            <person name="Jarju S."/>
            <person name="Secka A."/>
            <person name="Antonio M."/>
            <person name="Oren A."/>
            <person name="Chaudhuri R.R."/>
            <person name="La Ragione R."/>
            <person name="Hildebrand F."/>
            <person name="Pallen M.J."/>
        </authorList>
    </citation>
    <scope>NUCLEOTIDE SEQUENCE</scope>
    <source>
        <strain evidence="12">2830</strain>
    </source>
</reference>
<dbReference type="Proteomes" id="UP000824124">
    <property type="component" value="Unassembled WGS sequence"/>
</dbReference>
<dbReference type="InterPro" id="IPR013747">
    <property type="entry name" value="ACP_syn_III_C"/>
</dbReference>
<feature type="active site" evidence="9">
    <location>
        <position position="125"/>
    </location>
</feature>
<evidence type="ECO:0000256" key="6">
    <source>
        <dbReference type="ARBA" id="ARBA00023098"/>
    </source>
</evidence>
<dbReference type="GO" id="GO:0044550">
    <property type="term" value="P:secondary metabolite biosynthetic process"/>
    <property type="evidence" value="ECO:0007669"/>
    <property type="project" value="TreeGrafter"/>
</dbReference>
<evidence type="ECO:0000256" key="7">
    <source>
        <dbReference type="ARBA" id="ARBA00023160"/>
    </source>
</evidence>
<evidence type="ECO:0000256" key="2">
    <source>
        <dbReference type="ARBA" id="ARBA00022490"/>
    </source>
</evidence>
<evidence type="ECO:0000256" key="5">
    <source>
        <dbReference type="ARBA" id="ARBA00022832"/>
    </source>
</evidence>
<evidence type="ECO:0000256" key="8">
    <source>
        <dbReference type="ARBA" id="ARBA00023315"/>
    </source>
</evidence>
<evidence type="ECO:0000256" key="4">
    <source>
        <dbReference type="ARBA" id="ARBA00022679"/>
    </source>
</evidence>
<dbReference type="SUPFAM" id="SSF53901">
    <property type="entry name" value="Thiolase-like"/>
    <property type="match status" value="1"/>
</dbReference>
<keyword evidence="6 9" id="KW-0443">Lipid metabolism</keyword>
<evidence type="ECO:0000259" key="11">
    <source>
        <dbReference type="Pfam" id="PF08545"/>
    </source>
</evidence>
<dbReference type="GO" id="GO:0006633">
    <property type="term" value="P:fatty acid biosynthetic process"/>
    <property type="evidence" value="ECO:0007669"/>
    <property type="project" value="UniProtKB-UniRule"/>
</dbReference>
<dbReference type="PANTHER" id="PTHR34069:SF2">
    <property type="entry name" value="BETA-KETOACYL-[ACYL-CARRIER-PROTEIN] SYNTHASE III"/>
    <property type="match status" value="1"/>
</dbReference>
<evidence type="ECO:0000313" key="12">
    <source>
        <dbReference type="EMBL" id="HIU09843.1"/>
    </source>
</evidence>
<dbReference type="InterPro" id="IPR013751">
    <property type="entry name" value="ACP_syn_III_N"/>
</dbReference>
<gene>
    <name evidence="9" type="primary">fabH</name>
    <name evidence="12" type="ORF">IAB00_01100</name>
</gene>
<keyword evidence="7 9" id="KW-0275">Fatty acid biosynthesis</keyword>
<evidence type="ECO:0000256" key="1">
    <source>
        <dbReference type="ARBA" id="ARBA00008642"/>
    </source>
</evidence>
<accession>A0A9D1HL05</accession>
<keyword evidence="3 9" id="KW-0444">Lipid biosynthesis</keyword>
<keyword evidence="4 9" id="KW-0808">Transferase</keyword>
<dbReference type="NCBIfam" id="TIGR00747">
    <property type="entry name" value="fabH"/>
    <property type="match status" value="1"/>
</dbReference>
<dbReference type="GO" id="GO:0004315">
    <property type="term" value="F:3-oxoacyl-[acyl-carrier-protein] synthase activity"/>
    <property type="evidence" value="ECO:0007669"/>
    <property type="project" value="InterPro"/>
</dbReference>
<dbReference type="GO" id="GO:0005737">
    <property type="term" value="C:cytoplasm"/>
    <property type="evidence" value="ECO:0007669"/>
    <property type="project" value="UniProtKB-SubCell"/>
</dbReference>
<dbReference type="InterPro" id="IPR004655">
    <property type="entry name" value="FabH"/>
</dbReference>
<proteinExistence type="inferred from homology"/>
<dbReference type="NCBIfam" id="NF006829">
    <property type="entry name" value="PRK09352.1"/>
    <property type="match status" value="1"/>
</dbReference>
<comment type="pathway">
    <text evidence="9">Lipid metabolism; fatty acid biosynthesis.</text>
</comment>
<dbReference type="AlphaFoldDB" id="A0A9D1HL05"/>
<evidence type="ECO:0000256" key="9">
    <source>
        <dbReference type="HAMAP-Rule" id="MF_01815"/>
    </source>
</evidence>
<keyword evidence="8 9" id="KW-0012">Acyltransferase</keyword>
<feature type="active site" evidence="9">
    <location>
        <position position="287"/>
    </location>
</feature>
<sequence length="330" mass="35759">MATLGVIKAEAQSVGLHLLAVGAAVPGEAVTNDDMAEIVDTSDKWITSRTGIKTRYFCRGERNVDLAYRAALDALVHAGIRAEQVGVLIVTTFTPDQMSPSVACALRARLNLPEDTVVFDLNAACAGFLYGLQTARQLLLASARPYALIVGSETISRVLDFTDRSTCVLFGDGAGAAVAELSTASPFYWLGGSREDAAGFLYCSGLWDKASSGAPSVVHMQGQEVFRFAVDIIPHCIDELLQKANLKLNDIDYVVCHQANMRIISHVVKRLHARPEQFFVNLQRYGNTSSASIPLALNDMRRQQKLKSGSRIICIGFGAGFTWAACLLTW</sequence>
<dbReference type="PANTHER" id="PTHR34069">
    <property type="entry name" value="3-OXOACYL-[ACYL-CARRIER-PROTEIN] SYNTHASE 3"/>
    <property type="match status" value="1"/>
</dbReference>
<dbReference type="HAMAP" id="MF_01815">
    <property type="entry name" value="FabH"/>
    <property type="match status" value="1"/>
</dbReference>
<dbReference type="InterPro" id="IPR016039">
    <property type="entry name" value="Thiolase-like"/>
</dbReference>
<dbReference type="Gene3D" id="3.40.47.10">
    <property type="match status" value="1"/>
</dbReference>
<organism evidence="12 13">
    <name type="scientific">Candidatus Avidehalobacter gallistercoris</name>
    <dbReference type="NCBI Taxonomy" id="2840694"/>
    <lineage>
        <taxon>Bacteria</taxon>
        <taxon>Bacillati</taxon>
        <taxon>Bacillota</taxon>
        <taxon>Clostridia</taxon>
        <taxon>Eubacteriales</taxon>
        <taxon>Peptococcaceae</taxon>
        <taxon>Peptococcaceae incertae sedis</taxon>
        <taxon>Candidatus Avidehalobacter</taxon>
    </lineage>
</organism>
<dbReference type="Pfam" id="PF08541">
    <property type="entry name" value="ACP_syn_III_C"/>
    <property type="match status" value="1"/>
</dbReference>
<reference evidence="12" key="1">
    <citation type="submission" date="2020-10" db="EMBL/GenBank/DDBJ databases">
        <authorList>
            <person name="Gilroy R."/>
        </authorList>
    </citation>
    <scope>NUCLEOTIDE SEQUENCE</scope>
    <source>
        <strain evidence="12">2830</strain>
    </source>
</reference>
<keyword evidence="2 9" id="KW-0963">Cytoplasm</keyword>
<comment type="domain">
    <text evidence="9">The last Arg residue of the ACP-binding site is essential for the weak association between ACP/AcpP and FabH.</text>
</comment>
<name>A0A9D1HL05_9FIRM</name>
<dbReference type="CDD" id="cd00830">
    <property type="entry name" value="KAS_III"/>
    <property type="match status" value="1"/>
</dbReference>
<evidence type="ECO:0000259" key="10">
    <source>
        <dbReference type="Pfam" id="PF08541"/>
    </source>
</evidence>
<comment type="catalytic activity">
    <reaction evidence="9">
        <text>malonyl-[ACP] + acetyl-CoA + H(+) = 3-oxobutanoyl-[ACP] + CO2 + CoA</text>
        <dbReference type="Rhea" id="RHEA:12080"/>
        <dbReference type="Rhea" id="RHEA-COMP:9623"/>
        <dbReference type="Rhea" id="RHEA-COMP:9625"/>
        <dbReference type="ChEBI" id="CHEBI:15378"/>
        <dbReference type="ChEBI" id="CHEBI:16526"/>
        <dbReference type="ChEBI" id="CHEBI:57287"/>
        <dbReference type="ChEBI" id="CHEBI:57288"/>
        <dbReference type="ChEBI" id="CHEBI:78449"/>
        <dbReference type="ChEBI" id="CHEBI:78450"/>
        <dbReference type="EC" id="2.3.1.180"/>
    </reaction>
</comment>